<organism evidence="2 3">
    <name type="scientific">Mesoterricola sediminis</name>
    <dbReference type="NCBI Taxonomy" id="2927980"/>
    <lineage>
        <taxon>Bacteria</taxon>
        <taxon>Pseudomonadati</taxon>
        <taxon>Acidobacteriota</taxon>
        <taxon>Holophagae</taxon>
        <taxon>Holophagales</taxon>
        <taxon>Holophagaceae</taxon>
        <taxon>Mesoterricola</taxon>
    </lineage>
</organism>
<keyword evidence="1" id="KW-1133">Transmembrane helix</keyword>
<evidence type="ECO:0000256" key="1">
    <source>
        <dbReference type="SAM" id="Phobius"/>
    </source>
</evidence>
<evidence type="ECO:0000313" key="3">
    <source>
        <dbReference type="Proteomes" id="UP001228113"/>
    </source>
</evidence>
<accession>A0AA48GND1</accession>
<dbReference type="KEGG" id="msea:METESE_12440"/>
<keyword evidence="1" id="KW-0812">Transmembrane</keyword>
<reference evidence="2" key="1">
    <citation type="journal article" date="2023" name="Int. J. Syst. Evol. Microbiol.">
        <title>Mesoterricola silvestris gen. nov., sp. nov., Mesoterricola sediminis sp. nov., Geothrix oryzae sp. nov., Geothrix edaphica sp. nov., Geothrix rubra sp. nov., and Geothrix limicola sp. nov., six novel members of Acidobacteriota isolated from soils.</title>
        <authorList>
            <person name="Itoh H."/>
            <person name="Sugisawa Y."/>
            <person name="Mise K."/>
            <person name="Xu Z."/>
            <person name="Kuniyasu M."/>
            <person name="Ushijima N."/>
            <person name="Kawano K."/>
            <person name="Kobayashi E."/>
            <person name="Shiratori Y."/>
            <person name="Masuda Y."/>
            <person name="Senoo K."/>
        </authorList>
    </citation>
    <scope>NUCLEOTIDE SEQUENCE</scope>
    <source>
        <strain evidence="2">W786</strain>
    </source>
</reference>
<name>A0AA48GND1_9BACT</name>
<feature type="transmembrane region" description="Helical" evidence="1">
    <location>
        <begin position="12"/>
        <end position="30"/>
    </location>
</feature>
<keyword evidence="1" id="KW-0472">Membrane</keyword>
<proteinExistence type="predicted"/>
<dbReference type="RefSeq" id="WP_316411320.1">
    <property type="nucleotide sequence ID" value="NZ_AP027081.1"/>
</dbReference>
<evidence type="ECO:0000313" key="2">
    <source>
        <dbReference type="EMBL" id="BDU76286.1"/>
    </source>
</evidence>
<dbReference type="AlphaFoldDB" id="A0AA48GND1"/>
<protein>
    <submittedName>
        <fullName evidence="2">Uncharacterized protein</fullName>
    </submittedName>
</protein>
<dbReference type="EMBL" id="AP027081">
    <property type="protein sequence ID" value="BDU76286.1"/>
    <property type="molecule type" value="Genomic_DNA"/>
</dbReference>
<sequence length="83" mass="9502">MTLPKLDMSFNLQNFLTAMAIAGGLVAWGMRIESRISVVESTVAAQKEIDKRQDAEKDRSQDQVRADLKEIQAKLDRLIERRR</sequence>
<keyword evidence="3" id="KW-1185">Reference proteome</keyword>
<gene>
    <name evidence="2" type="ORF">METESE_12440</name>
</gene>
<dbReference type="Proteomes" id="UP001228113">
    <property type="component" value="Chromosome"/>
</dbReference>